<feature type="domain" description="GmrSD restriction endonucleases N-terminal" evidence="1">
    <location>
        <begin position="15"/>
        <end position="217"/>
    </location>
</feature>
<dbReference type="RefSeq" id="WP_138286078.1">
    <property type="nucleotide sequence ID" value="NZ_CP058350.1"/>
</dbReference>
<gene>
    <name evidence="2" type="ORF">FE840_013815</name>
</gene>
<organism evidence="2 3">
    <name type="scientific">Peteryoungia desertarenae</name>
    <dbReference type="NCBI Taxonomy" id="1813451"/>
    <lineage>
        <taxon>Bacteria</taxon>
        <taxon>Pseudomonadati</taxon>
        <taxon>Pseudomonadota</taxon>
        <taxon>Alphaproteobacteria</taxon>
        <taxon>Hyphomicrobiales</taxon>
        <taxon>Rhizobiaceae</taxon>
        <taxon>Peteryoungia</taxon>
    </lineage>
</organism>
<proteinExistence type="predicted"/>
<evidence type="ECO:0000259" key="1">
    <source>
        <dbReference type="Pfam" id="PF03235"/>
    </source>
</evidence>
<dbReference type="EMBL" id="CP058350">
    <property type="protein sequence ID" value="QLF70524.1"/>
    <property type="molecule type" value="Genomic_DNA"/>
</dbReference>
<dbReference type="PANTHER" id="PTHR37292:SF2">
    <property type="entry name" value="DUF262 DOMAIN-CONTAINING PROTEIN"/>
    <property type="match status" value="1"/>
</dbReference>
<dbReference type="Pfam" id="PF03235">
    <property type="entry name" value="GmrSD_N"/>
    <property type="match status" value="1"/>
</dbReference>
<sequence length="522" mass="57512">MRISSPQPSVLHLVTLFRMITTGEVRIPAFQRNFVWTEKQMIELLESVNESFPIGSILLWNVDKKVLKIAPSGTSSFPSLAEEFPTNYVLDGMQRLSTLYGVFHHGVTTADPRFDIWFDLKTGLFSHRGDTEPSETSIPLAALFTPRTLLIHQGKIASLNNSDALLDTLLNLQASFQEYMVPVVTIKSPDINRVVGIFEKINSTGTRLDPVDFMRAITWAEDFDLNHYLDESLAAVSDVGATIGSETMIKCVGLVLGIAPTTDGLLQLRTQEPAELAKAFHRAISGIIEVMAFLDHHLNIQSTDLVPYEGQILLLFKAIGLAEATAPDIDALVQWFWAVGFNEGLRGKPDHYVVRAVENWKGLIEGGVRGLEPRLKLTATELLERRIVAGGALSSTYAAMYAANEARDIPNGDYIHPSVYMASNDMSAFQPVFARAELVQGGLPHTISARLFANVVLFGSNTAPDNLRECIIGAAERHDWATLSSQFIDEEAVQALRVNDAVRFMNARVQIMIARAHALVGA</sequence>
<dbReference type="PANTHER" id="PTHR37292">
    <property type="entry name" value="VNG6097C"/>
    <property type="match status" value="1"/>
</dbReference>
<name>A0ABX6QPT4_9HYPH</name>
<protein>
    <submittedName>
        <fullName evidence="2">DUF262 domain-containing protein</fullName>
    </submittedName>
</protein>
<reference evidence="2 3" key="1">
    <citation type="submission" date="2020-06" db="EMBL/GenBank/DDBJ databases">
        <title>Genome sequence of Rhizobium sp strain ADMK78.</title>
        <authorList>
            <person name="Rahi P."/>
        </authorList>
    </citation>
    <scope>NUCLEOTIDE SEQUENCE [LARGE SCALE GENOMIC DNA]</scope>
    <source>
        <strain evidence="2 3">ADMK78</strain>
    </source>
</reference>
<evidence type="ECO:0000313" key="3">
    <source>
        <dbReference type="Proteomes" id="UP000308530"/>
    </source>
</evidence>
<dbReference type="InterPro" id="IPR004919">
    <property type="entry name" value="GmrSD_N"/>
</dbReference>
<dbReference type="Proteomes" id="UP000308530">
    <property type="component" value="Chromosome"/>
</dbReference>
<keyword evidence="3" id="KW-1185">Reference proteome</keyword>
<evidence type="ECO:0000313" key="2">
    <source>
        <dbReference type="EMBL" id="QLF70524.1"/>
    </source>
</evidence>
<accession>A0ABX6QPT4</accession>